<dbReference type="InterPro" id="IPR000192">
    <property type="entry name" value="Aminotrans_V_dom"/>
</dbReference>
<evidence type="ECO:0000313" key="3">
    <source>
        <dbReference type="Proteomes" id="UP001550850"/>
    </source>
</evidence>
<dbReference type="EMBL" id="JBEZUR010000002">
    <property type="protein sequence ID" value="MEU3552961.1"/>
    <property type="molecule type" value="Genomic_DNA"/>
</dbReference>
<reference evidence="2 3" key="1">
    <citation type="submission" date="2024-06" db="EMBL/GenBank/DDBJ databases">
        <title>The Natural Products Discovery Center: Release of the First 8490 Sequenced Strains for Exploring Actinobacteria Biosynthetic Diversity.</title>
        <authorList>
            <person name="Kalkreuter E."/>
            <person name="Kautsar S.A."/>
            <person name="Yang D."/>
            <person name="Bader C.D."/>
            <person name="Teijaro C.N."/>
            <person name="Fluegel L."/>
            <person name="Davis C.M."/>
            <person name="Simpson J.R."/>
            <person name="Lauterbach L."/>
            <person name="Steele A.D."/>
            <person name="Gui C."/>
            <person name="Meng S."/>
            <person name="Li G."/>
            <person name="Viehrig K."/>
            <person name="Ye F."/>
            <person name="Su P."/>
            <person name="Kiefer A.F."/>
            <person name="Nichols A."/>
            <person name="Cepeda A.J."/>
            <person name="Yan W."/>
            <person name="Fan B."/>
            <person name="Jiang Y."/>
            <person name="Adhikari A."/>
            <person name="Zheng C.-J."/>
            <person name="Schuster L."/>
            <person name="Cowan T.M."/>
            <person name="Smanski M.J."/>
            <person name="Chevrette M.G."/>
            <person name="De Carvalho L.P.S."/>
            <person name="Shen B."/>
        </authorList>
    </citation>
    <scope>NUCLEOTIDE SEQUENCE [LARGE SCALE GENOMIC DNA]</scope>
    <source>
        <strain evidence="2 3">NPDC038104</strain>
    </source>
</reference>
<dbReference type="InterPro" id="IPR015421">
    <property type="entry name" value="PyrdxlP-dep_Trfase_major"/>
</dbReference>
<keyword evidence="2" id="KW-0032">Aminotransferase</keyword>
<protein>
    <submittedName>
        <fullName evidence="2">Aminotransferase class V-fold PLP-dependent enzyme</fullName>
    </submittedName>
</protein>
<dbReference type="RefSeq" id="WP_170145071.1">
    <property type="nucleotide sequence ID" value="NZ_BEVZ01000003.1"/>
</dbReference>
<proteinExistence type="predicted"/>
<dbReference type="InterPro" id="IPR015422">
    <property type="entry name" value="PyrdxlP-dep_Trfase_small"/>
</dbReference>
<keyword evidence="3" id="KW-1185">Reference proteome</keyword>
<accession>A0ABV2YB62</accession>
<name>A0ABV2YB62_9ACTN</name>
<dbReference type="Gene3D" id="3.40.640.10">
    <property type="entry name" value="Type I PLP-dependent aspartate aminotransferase-like (Major domain)"/>
    <property type="match status" value="1"/>
</dbReference>
<sequence length="350" mass="36344">MPNLDRAPVVASEFAPVRVYLNTAAVGLIPARSARAARAALDEGVAGLPPDFFGPVDEARASYARIMGVGADRVAVGTSVVGYCALIAASLPAGAEVLTAEGDFSSLVNPFHVRGDLKVRTVPLERIPEEVGPGTALVAVSAVQSSDGRLADLPALRAAASAHGARICLDVSQAAGWLPLDAGEYDFTVTVTHKWLCGMFGLAFLTVPEDFGGLLPLSAGWVAGEDPWASCYGPVTELAGTARRFDEPQSVACVAGARSLALVEEVGVEAVRRHDLALADRFREGLLRLGHEPLPSPGSPIVSVPGLGGRRTALSAAGIEVSDRAGSLRAAFHLYNGPADVDRLLDALDR</sequence>
<dbReference type="Pfam" id="PF00266">
    <property type="entry name" value="Aminotran_5"/>
    <property type="match status" value="1"/>
</dbReference>
<dbReference type="GO" id="GO:0008483">
    <property type="term" value="F:transaminase activity"/>
    <property type="evidence" value="ECO:0007669"/>
    <property type="project" value="UniProtKB-KW"/>
</dbReference>
<gene>
    <name evidence="2" type="ORF">AB0E65_01780</name>
</gene>
<dbReference type="Proteomes" id="UP001550850">
    <property type="component" value="Unassembled WGS sequence"/>
</dbReference>
<evidence type="ECO:0000259" key="1">
    <source>
        <dbReference type="Pfam" id="PF00266"/>
    </source>
</evidence>
<comment type="caution">
    <text evidence="2">The sequence shown here is derived from an EMBL/GenBank/DDBJ whole genome shotgun (WGS) entry which is preliminary data.</text>
</comment>
<dbReference type="PANTHER" id="PTHR43586">
    <property type="entry name" value="CYSTEINE DESULFURASE"/>
    <property type="match status" value="1"/>
</dbReference>
<feature type="domain" description="Aminotransferase class V" evidence="1">
    <location>
        <begin position="122"/>
        <end position="293"/>
    </location>
</feature>
<dbReference type="SUPFAM" id="SSF53383">
    <property type="entry name" value="PLP-dependent transferases"/>
    <property type="match status" value="1"/>
</dbReference>
<dbReference type="Gene3D" id="3.90.1150.10">
    <property type="entry name" value="Aspartate Aminotransferase, domain 1"/>
    <property type="match status" value="1"/>
</dbReference>
<evidence type="ECO:0000313" key="2">
    <source>
        <dbReference type="EMBL" id="MEU3552961.1"/>
    </source>
</evidence>
<organism evidence="2 3">
    <name type="scientific">Streptomyces fragilis</name>
    <dbReference type="NCBI Taxonomy" id="67301"/>
    <lineage>
        <taxon>Bacteria</taxon>
        <taxon>Bacillati</taxon>
        <taxon>Actinomycetota</taxon>
        <taxon>Actinomycetes</taxon>
        <taxon>Kitasatosporales</taxon>
        <taxon>Streptomycetaceae</taxon>
        <taxon>Streptomyces</taxon>
    </lineage>
</organism>
<dbReference type="InterPro" id="IPR015424">
    <property type="entry name" value="PyrdxlP-dep_Trfase"/>
</dbReference>
<keyword evidence="2" id="KW-0808">Transferase</keyword>
<dbReference type="PANTHER" id="PTHR43586:SF21">
    <property type="entry name" value="PYRIDOXAL PHOSPHATE (PLP)-DEPENDENT ASPARTATE AMINOTRANSFERASE SUPERFAMILY"/>
    <property type="match status" value="1"/>
</dbReference>